<proteinExistence type="predicted"/>
<evidence type="ECO:0000256" key="3">
    <source>
        <dbReference type="ARBA" id="ARBA00023157"/>
    </source>
</evidence>
<reference evidence="9 10" key="1">
    <citation type="journal article" date="2023" name="G3 (Bethesda)">
        <title>A haplotype-resolved chromosome-scale genome for Quercus rubra L. provides insights into the genetics of adaptive traits for red oak species.</title>
        <authorList>
            <person name="Kapoor B."/>
            <person name="Jenkins J."/>
            <person name="Schmutz J."/>
            <person name="Zhebentyayeva T."/>
            <person name="Kuelheim C."/>
            <person name="Coggeshall M."/>
            <person name="Heim C."/>
            <person name="Lasky J.R."/>
            <person name="Leites L."/>
            <person name="Islam-Faridi N."/>
            <person name="Romero-Severson J."/>
            <person name="DeLeo V.L."/>
            <person name="Lucas S.M."/>
            <person name="Lazic D."/>
            <person name="Gailing O."/>
            <person name="Carlson J."/>
            <person name="Staton M."/>
        </authorList>
    </citation>
    <scope>NUCLEOTIDE SEQUENCE [LARGE SCALE GENOMIC DNA]</scope>
    <source>
        <strain evidence="9">Pseudo-F2</strain>
    </source>
</reference>
<evidence type="ECO:0000313" key="9">
    <source>
        <dbReference type="EMBL" id="KAK4590363.1"/>
    </source>
</evidence>
<evidence type="ECO:0000256" key="7">
    <source>
        <dbReference type="SAM" id="SignalP"/>
    </source>
</evidence>
<dbReference type="FunFam" id="2.60.40.420:FF:000034">
    <property type="entry name" value="Cupredoxin superfamily protein"/>
    <property type="match status" value="1"/>
</dbReference>
<keyword evidence="6" id="KW-0812">Transmembrane</keyword>
<dbReference type="PROSITE" id="PS00196">
    <property type="entry name" value="COPPER_BLUE"/>
    <property type="match status" value="1"/>
</dbReference>
<feature type="region of interest" description="Disordered" evidence="5">
    <location>
        <begin position="131"/>
        <end position="181"/>
    </location>
</feature>
<keyword evidence="4" id="KW-0325">Glycoprotein</keyword>
<keyword evidence="10" id="KW-1185">Reference proteome</keyword>
<feature type="signal peptide" evidence="7">
    <location>
        <begin position="1"/>
        <end position="25"/>
    </location>
</feature>
<evidence type="ECO:0000256" key="2">
    <source>
        <dbReference type="ARBA" id="ARBA00023008"/>
    </source>
</evidence>
<dbReference type="PROSITE" id="PS51485">
    <property type="entry name" value="PHYTOCYANIN"/>
    <property type="match status" value="1"/>
</dbReference>
<keyword evidence="3" id="KW-1015">Disulfide bond</keyword>
<evidence type="ECO:0000256" key="4">
    <source>
        <dbReference type="ARBA" id="ARBA00023180"/>
    </source>
</evidence>
<dbReference type="InterPro" id="IPR003245">
    <property type="entry name" value="Phytocyanin_dom"/>
</dbReference>
<keyword evidence="6" id="KW-0472">Membrane</keyword>
<dbReference type="GO" id="GO:0046872">
    <property type="term" value="F:metal ion binding"/>
    <property type="evidence" value="ECO:0007669"/>
    <property type="project" value="UniProtKB-KW"/>
</dbReference>
<keyword evidence="2" id="KW-0186">Copper</keyword>
<dbReference type="SUPFAM" id="SSF49503">
    <property type="entry name" value="Cupredoxins"/>
    <property type="match status" value="1"/>
</dbReference>
<dbReference type="GO" id="GO:0005886">
    <property type="term" value="C:plasma membrane"/>
    <property type="evidence" value="ECO:0007669"/>
    <property type="project" value="TreeGrafter"/>
</dbReference>
<feature type="transmembrane region" description="Helical" evidence="6">
    <location>
        <begin position="187"/>
        <end position="205"/>
    </location>
</feature>
<gene>
    <name evidence="9" type="ORF">RGQ29_020782</name>
</gene>
<feature type="domain" description="Phytocyanin" evidence="8">
    <location>
        <begin position="27"/>
        <end position="131"/>
    </location>
</feature>
<dbReference type="Proteomes" id="UP001324115">
    <property type="component" value="Unassembled WGS sequence"/>
</dbReference>
<dbReference type="Pfam" id="PF02298">
    <property type="entry name" value="Cu_bind_like"/>
    <property type="match status" value="1"/>
</dbReference>
<dbReference type="PANTHER" id="PTHR33021:SF189">
    <property type="entry name" value="CUCUMBER PEELING CUPREDOXIN-LIKE"/>
    <property type="match status" value="1"/>
</dbReference>
<accession>A0AAN7IQJ2</accession>
<dbReference type="InterPro" id="IPR008972">
    <property type="entry name" value="Cupredoxin"/>
</dbReference>
<sequence length="206" mass="21195">MEKLIMSVVVVLGVVAAVLLQCTTAQTVHVVGDNIGWTIPQGGAQAYQTWAASKQFVVGDILTFNFTTNEHDVLKVPKESYDACSSANPIGNTITTGPANVTLEAAGSHYFICTVGRHCLAGQKLAITVSSSPGANPPSTNTPTTPTTPTPTSNTPAACSPSPTPSPDKVEGPSAMVSPPPPSSSSIGVFASFFVSLMSIAIAFLF</sequence>
<name>A0AAN7IQJ2_QUERU</name>
<keyword evidence="1" id="KW-0479">Metal-binding</keyword>
<dbReference type="EMBL" id="JAXUIC010000005">
    <property type="protein sequence ID" value="KAK4590363.1"/>
    <property type="molecule type" value="Genomic_DNA"/>
</dbReference>
<feature type="compositionally biased region" description="Low complexity" evidence="5">
    <location>
        <begin position="131"/>
        <end position="161"/>
    </location>
</feature>
<protein>
    <recommendedName>
        <fullName evidence="8">Phytocyanin domain-containing protein</fullName>
    </recommendedName>
</protein>
<feature type="chain" id="PRO_5042991838" description="Phytocyanin domain-containing protein" evidence="7">
    <location>
        <begin position="26"/>
        <end position="206"/>
    </location>
</feature>
<dbReference type="PANTHER" id="PTHR33021">
    <property type="entry name" value="BLUE COPPER PROTEIN"/>
    <property type="match status" value="1"/>
</dbReference>
<dbReference type="CDD" id="cd13920">
    <property type="entry name" value="Stellacyanin"/>
    <property type="match status" value="1"/>
</dbReference>
<dbReference type="InterPro" id="IPR028871">
    <property type="entry name" value="BlueCu_1_BS"/>
</dbReference>
<evidence type="ECO:0000256" key="5">
    <source>
        <dbReference type="SAM" id="MobiDB-lite"/>
    </source>
</evidence>
<evidence type="ECO:0000313" key="10">
    <source>
        <dbReference type="Proteomes" id="UP001324115"/>
    </source>
</evidence>
<keyword evidence="6" id="KW-1133">Transmembrane helix</keyword>
<evidence type="ECO:0000256" key="1">
    <source>
        <dbReference type="ARBA" id="ARBA00022723"/>
    </source>
</evidence>
<organism evidence="9 10">
    <name type="scientific">Quercus rubra</name>
    <name type="common">Northern red oak</name>
    <name type="synonym">Quercus borealis</name>
    <dbReference type="NCBI Taxonomy" id="3512"/>
    <lineage>
        <taxon>Eukaryota</taxon>
        <taxon>Viridiplantae</taxon>
        <taxon>Streptophyta</taxon>
        <taxon>Embryophyta</taxon>
        <taxon>Tracheophyta</taxon>
        <taxon>Spermatophyta</taxon>
        <taxon>Magnoliopsida</taxon>
        <taxon>eudicotyledons</taxon>
        <taxon>Gunneridae</taxon>
        <taxon>Pentapetalae</taxon>
        <taxon>rosids</taxon>
        <taxon>fabids</taxon>
        <taxon>Fagales</taxon>
        <taxon>Fagaceae</taxon>
        <taxon>Quercus</taxon>
    </lineage>
</organism>
<evidence type="ECO:0000259" key="8">
    <source>
        <dbReference type="PROSITE" id="PS51485"/>
    </source>
</evidence>
<evidence type="ECO:0000256" key="6">
    <source>
        <dbReference type="SAM" id="Phobius"/>
    </source>
</evidence>
<dbReference type="InterPro" id="IPR039391">
    <property type="entry name" value="Phytocyanin-like"/>
</dbReference>
<keyword evidence="7" id="KW-0732">Signal</keyword>
<comment type="caution">
    <text evidence="9">The sequence shown here is derived from an EMBL/GenBank/DDBJ whole genome shotgun (WGS) entry which is preliminary data.</text>
</comment>
<dbReference type="Gene3D" id="2.60.40.420">
    <property type="entry name" value="Cupredoxins - blue copper proteins"/>
    <property type="match status" value="1"/>
</dbReference>
<dbReference type="GO" id="GO:0009055">
    <property type="term" value="F:electron transfer activity"/>
    <property type="evidence" value="ECO:0007669"/>
    <property type="project" value="InterPro"/>
</dbReference>
<dbReference type="AlphaFoldDB" id="A0AAN7IQJ2"/>